<keyword evidence="2" id="KW-0012">Acyltransferase</keyword>
<accession>A0A7T2TGS9</accession>
<dbReference type="CDD" id="cd04301">
    <property type="entry name" value="NAT_SF"/>
    <property type="match status" value="1"/>
</dbReference>
<dbReference type="KEGG" id="bcau:I6G59_16695"/>
<protein>
    <submittedName>
        <fullName evidence="4">GNAT family N-acetyltransferase</fullName>
    </submittedName>
</protein>
<dbReference type="InterPro" id="IPR050832">
    <property type="entry name" value="Bact_Acetyltransf"/>
</dbReference>
<sequence>MTITIRTARGQDVPELIRLRALLLDDGSSSYAAANEEARRAWREAYREWLVPRLGADDDFVSLVAEDTENATTLVGTVTGVVDHRPPGPDCLTGQAGWVQSLVVDPAWRRRGVSTLLMDRLLEWFTSRRVSKVVLQATPAAEPLYRRLGFVDTGEPTLHLLGVS</sequence>
<dbReference type="PROSITE" id="PS51186">
    <property type="entry name" value="GNAT"/>
    <property type="match status" value="1"/>
</dbReference>
<dbReference type="InterPro" id="IPR016181">
    <property type="entry name" value="Acyl_CoA_acyltransferase"/>
</dbReference>
<dbReference type="PANTHER" id="PTHR43877">
    <property type="entry name" value="AMINOALKYLPHOSPHONATE N-ACETYLTRANSFERASE-RELATED-RELATED"/>
    <property type="match status" value="1"/>
</dbReference>
<reference evidence="4 5" key="1">
    <citation type="submission" date="2020-12" db="EMBL/GenBank/DDBJ databases">
        <title>FDA dAtabase for Regulatory Grade micrObial Sequences (FDA-ARGOS): Supporting development and validation of Infectious Disease Dx tests.</title>
        <authorList>
            <person name="Sproer C."/>
            <person name="Gronow S."/>
            <person name="Severitt S."/>
            <person name="Schroder I."/>
            <person name="Tallon L."/>
            <person name="Sadzewicz L."/>
            <person name="Zhao X."/>
            <person name="Boylan J."/>
            <person name="Ott S."/>
            <person name="Bowen H."/>
            <person name="Vavikolanu K."/>
            <person name="Mehta A."/>
            <person name="Aluvathingal J."/>
            <person name="Nadendla S."/>
            <person name="Lowell S."/>
            <person name="Myers T."/>
            <person name="Yan Y."/>
            <person name="Sichtig H."/>
        </authorList>
    </citation>
    <scope>NUCLEOTIDE SEQUENCE [LARGE SCALE GENOMIC DNA]</scope>
    <source>
        <strain evidence="4 5">FDAARGOS_902</strain>
    </source>
</reference>
<keyword evidence="1 4" id="KW-0808">Transferase</keyword>
<evidence type="ECO:0000256" key="1">
    <source>
        <dbReference type="ARBA" id="ARBA00022679"/>
    </source>
</evidence>
<evidence type="ECO:0000313" key="5">
    <source>
        <dbReference type="Proteomes" id="UP000594979"/>
    </source>
</evidence>
<dbReference type="Proteomes" id="UP000594979">
    <property type="component" value="Chromosome"/>
</dbReference>
<evidence type="ECO:0000313" key="4">
    <source>
        <dbReference type="EMBL" id="QPS33541.1"/>
    </source>
</evidence>
<dbReference type="InterPro" id="IPR000182">
    <property type="entry name" value="GNAT_dom"/>
</dbReference>
<feature type="domain" description="N-acetyltransferase" evidence="3">
    <location>
        <begin position="3"/>
        <end position="164"/>
    </location>
</feature>
<dbReference type="SUPFAM" id="SSF55729">
    <property type="entry name" value="Acyl-CoA N-acyltransferases (Nat)"/>
    <property type="match status" value="1"/>
</dbReference>
<name>A0A7T2TGS9_9MICO</name>
<dbReference type="RefSeq" id="WP_197931944.1">
    <property type="nucleotide sequence ID" value="NZ_CP065682.1"/>
</dbReference>
<gene>
    <name evidence="4" type="ORF">I6G59_16695</name>
</gene>
<dbReference type="GO" id="GO:0016747">
    <property type="term" value="F:acyltransferase activity, transferring groups other than amino-acyl groups"/>
    <property type="evidence" value="ECO:0007669"/>
    <property type="project" value="InterPro"/>
</dbReference>
<evidence type="ECO:0000256" key="2">
    <source>
        <dbReference type="ARBA" id="ARBA00023315"/>
    </source>
</evidence>
<proteinExistence type="predicted"/>
<dbReference type="Gene3D" id="3.40.630.30">
    <property type="match status" value="1"/>
</dbReference>
<dbReference type="AlphaFoldDB" id="A0A7T2TGS9"/>
<dbReference type="EMBL" id="CP065682">
    <property type="protein sequence ID" value="QPS33541.1"/>
    <property type="molecule type" value="Genomic_DNA"/>
</dbReference>
<organism evidence="4 5">
    <name type="scientific">Brevibacterium casei</name>
    <dbReference type="NCBI Taxonomy" id="33889"/>
    <lineage>
        <taxon>Bacteria</taxon>
        <taxon>Bacillati</taxon>
        <taxon>Actinomycetota</taxon>
        <taxon>Actinomycetes</taxon>
        <taxon>Micrococcales</taxon>
        <taxon>Brevibacteriaceae</taxon>
        <taxon>Brevibacterium</taxon>
    </lineage>
</organism>
<evidence type="ECO:0000259" key="3">
    <source>
        <dbReference type="PROSITE" id="PS51186"/>
    </source>
</evidence>
<dbReference type="Pfam" id="PF00583">
    <property type="entry name" value="Acetyltransf_1"/>
    <property type="match status" value="1"/>
</dbReference>